<dbReference type="Gene3D" id="2.30.30.140">
    <property type="match status" value="1"/>
</dbReference>
<feature type="region of interest" description="Disordered" evidence="1">
    <location>
        <begin position="227"/>
        <end position="285"/>
    </location>
</feature>
<protein>
    <recommendedName>
        <fullName evidence="2">PWWP domain-containing protein</fullName>
    </recommendedName>
</protein>
<feature type="compositionally biased region" description="Acidic residues" evidence="1">
    <location>
        <begin position="386"/>
        <end position="396"/>
    </location>
</feature>
<dbReference type="PANTHER" id="PTHR33697">
    <property type="entry name" value="T17B22.17 PROTEIN-RELATED"/>
    <property type="match status" value="1"/>
</dbReference>
<gene>
    <name evidence="3" type="ORF">Din_018620</name>
</gene>
<dbReference type="AlphaFoldDB" id="A0A5B6ZXV9"/>
<accession>A0A5B6ZXV9</accession>
<evidence type="ECO:0000313" key="3">
    <source>
        <dbReference type="EMBL" id="MPA49179.1"/>
    </source>
</evidence>
<feature type="compositionally biased region" description="Basic and acidic residues" evidence="1">
    <location>
        <begin position="274"/>
        <end position="284"/>
    </location>
</feature>
<dbReference type="InterPro" id="IPR000313">
    <property type="entry name" value="PWWP_dom"/>
</dbReference>
<feature type="compositionally biased region" description="Basic residues" evidence="1">
    <location>
        <begin position="711"/>
        <end position="720"/>
    </location>
</feature>
<dbReference type="CDD" id="cd05162">
    <property type="entry name" value="PWWP"/>
    <property type="match status" value="1"/>
</dbReference>
<feature type="region of interest" description="Disordered" evidence="1">
    <location>
        <begin position="710"/>
        <end position="766"/>
    </location>
</feature>
<feature type="region of interest" description="Disordered" evidence="1">
    <location>
        <begin position="176"/>
        <end position="206"/>
    </location>
</feature>
<feature type="compositionally biased region" description="Basic and acidic residues" evidence="1">
    <location>
        <begin position="753"/>
        <end position="763"/>
    </location>
</feature>
<dbReference type="PANTHER" id="PTHR33697:SF2">
    <property type="entry name" value="T17B22.17 PROTEIN"/>
    <property type="match status" value="1"/>
</dbReference>
<dbReference type="EMBL" id="GHES01018620">
    <property type="protein sequence ID" value="MPA49179.1"/>
    <property type="molecule type" value="Transcribed_RNA"/>
</dbReference>
<dbReference type="InterPro" id="IPR044679">
    <property type="entry name" value="PWWP2-like"/>
</dbReference>
<feature type="region of interest" description="Disordered" evidence="1">
    <location>
        <begin position="355"/>
        <end position="396"/>
    </location>
</feature>
<reference evidence="3" key="1">
    <citation type="submission" date="2019-08" db="EMBL/GenBank/DDBJ databases">
        <title>Reference gene set and small RNA set construction with multiple tissues from Davidia involucrata Baill.</title>
        <authorList>
            <person name="Yang H."/>
            <person name="Zhou C."/>
            <person name="Li G."/>
            <person name="Wang J."/>
            <person name="Gao P."/>
            <person name="Wang M."/>
            <person name="Wang R."/>
            <person name="Zhao Y."/>
        </authorList>
    </citation>
    <scope>NUCLEOTIDE SEQUENCE</scope>
    <source>
        <tissue evidence="3">Mixed with DoveR01_LX</tissue>
    </source>
</reference>
<feature type="compositionally biased region" description="Polar residues" evidence="1">
    <location>
        <begin position="227"/>
        <end position="237"/>
    </location>
</feature>
<sequence>MGSSDKGTGVVDCSVGTIVWVRRRNGSWWPGKILGPDELSAAHLMSPRSGTPVKLLGREDASVDWYNLEKSKRVKAFRCGEFDDCIERAESSQGMPPKKREKYARREDAIIHALELEKQLLEKKYGKLGCSSNGKSSKSSDAAKKESLTSSECLGYGNGKHVPSKSHQLSKRLDTSLEDKNMDRPLYTQKVKEGNQASGEDDSSEVITRMRGLQDFGLRIAPSKQKISSSVASNDSQKPACDNNAHALPSDGLSPGNPIHPNSKNSLDKRKRSHEGLAEESLVKRRDRRRRLVQVLQSSTKLPVSHSLQPGSGTVSLSMSGEEEHTGVMCRTKRSKIAYLPGEPSDCLDDKVIHPNQMEMPPSPSEESNCPHPAALSEENTSGSMEDTETDSVDSDTDEEMMAFSDAVVPIELEQKSLGRSEAQVEHGSMSSEEPDDLTITGDMSHISPHDPVSASVGVSKWQLKGKRNNRSLTKRSVDIIDRKVSIGSIYGTNLEEEGSNGCDEADAIEKNFRTRAGGFDNRGYSLTSKSTSRGLDSITRNVIDWEDLAWNDQPALKGFWEDSGDCFDPVFVGRHHFGGRMKSMLVDVNLKVQSSYQREHVPMISLMSKLNGKAIVGHPIQIEALENGSSEFLLSAADDICPETLDNDTALPPPPVWRTARRTANFRVPRPRPSTTLDGDETAENVKYFNQDGKVVFKKSNVGSFGHKASAMRKSHSHVSRPPVDKKFSRKLSKKISLSSSQKTRTLSSIATERKLSNDPKHGSNSYQVDGLIKPESGPTAVACIPVKLVFSRLHEELVGRHQ</sequence>
<dbReference type="PROSITE" id="PS50812">
    <property type="entry name" value="PWWP"/>
    <property type="match status" value="1"/>
</dbReference>
<evidence type="ECO:0000256" key="1">
    <source>
        <dbReference type="SAM" id="MobiDB-lite"/>
    </source>
</evidence>
<dbReference type="Pfam" id="PF00855">
    <property type="entry name" value="PWWP"/>
    <property type="match status" value="1"/>
</dbReference>
<name>A0A5B6ZXV9_DAVIN</name>
<evidence type="ECO:0000259" key="2">
    <source>
        <dbReference type="PROSITE" id="PS50812"/>
    </source>
</evidence>
<dbReference type="SUPFAM" id="SSF63748">
    <property type="entry name" value="Tudor/PWWP/MBT"/>
    <property type="match status" value="1"/>
</dbReference>
<feature type="domain" description="PWWP" evidence="2">
    <location>
        <begin position="15"/>
        <end position="70"/>
    </location>
</feature>
<proteinExistence type="predicted"/>
<organism evidence="3">
    <name type="scientific">Davidia involucrata</name>
    <name type="common">Dove tree</name>
    <dbReference type="NCBI Taxonomy" id="16924"/>
    <lineage>
        <taxon>Eukaryota</taxon>
        <taxon>Viridiplantae</taxon>
        <taxon>Streptophyta</taxon>
        <taxon>Embryophyta</taxon>
        <taxon>Tracheophyta</taxon>
        <taxon>Spermatophyta</taxon>
        <taxon>Magnoliopsida</taxon>
        <taxon>eudicotyledons</taxon>
        <taxon>Gunneridae</taxon>
        <taxon>Pentapetalae</taxon>
        <taxon>asterids</taxon>
        <taxon>Cornales</taxon>
        <taxon>Nyssaceae</taxon>
        <taxon>Davidia</taxon>
    </lineage>
</organism>